<comment type="caution">
    <text evidence="1">The sequence shown here is derived from an EMBL/GenBank/DDBJ whole genome shotgun (WGS) entry which is preliminary data.</text>
</comment>
<dbReference type="EMBL" id="BMHA01000004">
    <property type="protein sequence ID" value="GGI05098.1"/>
    <property type="molecule type" value="Genomic_DNA"/>
</dbReference>
<protein>
    <submittedName>
        <fullName evidence="1">Uncharacterized protein</fullName>
    </submittedName>
</protein>
<accession>A0A8J3A720</accession>
<organism evidence="1 2">
    <name type="scientific">Egicoccus halophilus</name>
    <dbReference type="NCBI Taxonomy" id="1670830"/>
    <lineage>
        <taxon>Bacteria</taxon>
        <taxon>Bacillati</taxon>
        <taxon>Actinomycetota</taxon>
        <taxon>Nitriliruptoria</taxon>
        <taxon>Egicoccales</taxon>
        <taxon>Egicoccaceae</taxon>
        <taxon>Egicoccus</taxon>
    </lineage>
</organism>
<dbReference type="AlphaFoldDB" id="A0A8J3A720"/>
<name>A0A8J3A720_9ACTN</name>
<sequence length="147" mass="15269">MGAARLSTRTDGFTSDGRLARSPATELTLAMEHLDALLRAAHAVLGASGHAPRTDGCAEAGCGLAAVGDGPDLCRLAHQLIGERPVPATSSAVLGLAVRELRRALLDAMDAVRACRQTAHPNGACWFVPQTRRDGCAEVLRLAHAVA</sequence>
<reference evidence="1" key="2">
    <citation type="submission" date="2020-09" db="EMBL/GenBank/DDBJ databases">
        <authorList>
            <person name="Sun Q."/>
            <person name="Zhou Y."/>
        </authorList>
    </citation>
    <scope>NUCLEOTIDE SEQUENCE</scope>
    <source>
        <strain evidence="1">CGMCC 1.14988</strain>
    </source>
</reference>
<evidence type="ECO:0000313" key="1">
    <source>
        <dbReference type="EMBL" id="GGI05098.1"/>
    </source>
</evidence>
<dbReference type="RefSeq" id="WP_130649496.1">
    <property type="nucleotide sequence ID" value="NZ_BMHA01000004.1"/>
</dbReference>
<dbReference type="Proteomes" id="UP000650511">
    <property type="component" value="Unassembled WGS sequence"/>
</dbReference>
<proteinExistence type="predicted"/>
<evidence type="ECO:0000313" key="2">
    <source>
        <dbReference type="Proteomes" id="UP000650511"/>
    </source>
</evidence>
<keyword evidence="2" id="KW-1185">Reference proteome</keyword>
<gene>
    <name evidence="1" type="ORF">GCM10011354_12400</name>
</gene>
<reference evidence="1" key="1">
    <citation type="journal article" date="2014" name="Int. J. Syst. Evol. Microbiol.">
        <title>Complete genome sequence of Corynebacterium casei LMG S-19264T (=DSM 44701T), isolated from a smear-ripened cheese.</title>
        <authorList>
            <consortium name="US DOE Joint Genome Institute (JGI-PGF)"/>
            <person name="Walter F."/>
            <person name="Albersmeier A."/>
            <person name="Kalinowski J."/>
            <person name="Ruckert C."/>
        </authorList>
    </citation>
    <scope>NUCLEOTIDE SEQUENCE</scope>
    <source>
        <strain evidence="1">CGMCC 1.14988</strain>
    </source>
</reference>
<dbReference type="OrthoDB" id="5243273at2"/>